<evidence type="ECO:0000313" key="2">
    <source>
        <dbReference type="Proteomes" id="UP000195967"/>
    </source>
</evidence>
<reference evidence="1 2" key="1">
    <citation type="submission" date="2017-04" db="EMBL/GenBank/DDBJ databases">
        <title>Complete genome of Campylobacter concisus ATCC 33237T and draft genomes for an additional eight well characterized C. concisus strains.</title>
        <authorList>
            <person name="Cornelius A.J."/>
            <person name="Miller W.G."/>
            <person name="Lastovica A.J."/>
            <person name="On S.L."/>
            <person name="French N.P."/>
            <person name="Vandenberg O."/>
            <person name="Biggs P.J."/>
        </authorList>
    </citation>
    <scope>NUCLEOTIDE SEQUENCE [LARGE SCALE GENOMIC DNA]</scope>
    <source>
        <strain evidence="1 2">Lasto28.99</strain>
    </source>
</reference>
<name>A0A1Y5N128_9BACT</name>
<protein>
    <submittedName>
        <fullName evidence="1">Uncharacterized protein</fullName>
    </submittedName>
</protein>
<gene>
    <name evidence="1" type="ORF">B9N62_06290</name>
</gene>
<organism evidence="1 2">
    <name type="scientific">Campylobacter concisus</name>
    <dbReference type="NCBI Taxonomy" id="199"/>
    <lineage>
        <taxon>Bacteria</taxon>
        <taxon>Pseudomonadati</taxon>
        <taxon>Campylobacterota</taxon>
        <taxon>Epsilonproteobacteria</taxon>
        <taxon>Campylobacterales</taxon>
        <taxon>Campylobacteraceae</taxon>
        <taxon>Campylobacter</taxon>
    </lineage>
</organism>
<proteinExistence type="predicted"/>
<dbReference type="Proteomes" id="UP000195967">
    <property type="component" value="Unassembled WGS sequence"/>
</dbReference>
<evidence type="ECO:0000313" key="1">
    <source>
        <dbReference type="EMBL" id="OUT11592.1"/>
    </source>
</evidence>
<dbReference type="RefSeq" id="WP_087584818.1">
    <property type="nucleotide sequence ID" value="NZ_CABMKR010000006.1"/>
</dbReference>
<dbReference type="EMBL" id="NDYO01000006">
    <property type="protein sequence ID" value="OUT11592.1"/>
    <property type="molecule type" value="Genomic_DNA"/>
</dbReference>
<sequence length="82" mass="9361">MTYGEAIMNAKDKMKLVKGTFKIGVPLPQRLNFESAMKYYCEKLDRYWLSKIELNPASKFSKQDVLQILKGRNLNGASDDNG</sequence>
<accession>A0A1Y5N128</accession>
<dbReference type="AlphaFoldDB" id="A0A1Y5N128"/>
<comment type="caution">
    <text evidence="1">The sequence shown here is derived from an EMBL/GenBank/DDBJ whole genome shotgun (WGS) entry which is preliminary data.</text>
</comment>